<dbReference type="AGR" id="MGI:2138735"/>
<organism evidence="2">
    <name type="scientific">Mus musculus</name>
    <name type="common">Mouse</name>
    <dbReference type="NCBI Taxonomy" id="10090"/>
    <lineage>
        <taxon>Eukaryota</taxon>
        <taxon>Metazoa</taxon>
        <taxon>Chordata</taxon>
        <taxon>Craniata</taxon>
        <taxon>Vertebrata</taxon>
        <taxon>Euteleostomi</taxon>
        <taxon>Mammalia</taxon>
        <taxon>Eutheria</taxon>
        <taxon>Euarchontoglires</taxon>
        <taxon>Glires</taxon>
        <taxon>Rodentia</taxon>
        <taxon>Myomorpha</taxon>
        <taxon>Muroidea</taxon>
        <taxon>Muridae</taxon>
        <taxon>Murinae</taxon>
        <taxon>Mus</taxon>
        <taxon>Mus</taxon>
    </lineage>
</organism>
<reference evidence="2" key="1">
    <citation type="journal article" date="1999" name="Methods Enzymol.">
        <title>High-efficiency full-length cDNA cloning.</title>
        <authorList>
            <person name="Carninci P."/>
            <person name="Hayashizaki Y."/>
        </authorList>
    </citation>
    <scope>NUCLEOTIDE SEQUENCE</scope>
    <source>
        <strain evidence="2">C57BL/6J</strain>
        <tissue evidence="2">Hypothalamus</tissue>
    </source>
</reference>
<dbReference type="MGI" id="MGI:2138735">
    <property type="gene designation" value="Stum"/>
</dbReference>
<accession>Q8CAF6</accession>
<gene>
    <name evidence="3" type="primary">Stum</name>
    <name evidence="3" type="synonym">6330403A02Rik</name>
    <name evidence="3" type="synonym">Gm10001</name>
</gene>
<protein>
    <submittedName>
        <fullName evidence="2">Uncharacterized protein</fullName>
    </submittedName>
</protein>
<name>Q8CAF6_MOUSE</name>
<feature type="region of interest" description="Disordered" evidence="1">
    <location>
        <begin position="64"/>
        <end position="109"/>
    </location>
</feature>
<sequence length="109" mass="12483">MLTEAVYTSTQSMTQPQSHDAPGHNESQPEWSCASHQSDYSLVTAMPFHLTIYSIEIRPVRHFPQPCQSQESRESKPSQAQPHWESPDSSWQKQTLVRYATTPQGRLKK</sequence>
<reference evidence="2" key="3">
    <citation type="journal article" date="2000" name="Genome Res.">
        <title>RIKEN integrated sequence analysis (RISA) system--384-format sequencing pipeline with 384 multicapillary sequencer.</title>
        <authorList>
            <person name="Shibata K."/>
            <person name="Itoh M."/>
            <person name="Aizawa K."/>
            <person name="Nagaoka S."/>
            <person name="Sasaki N."/>
            <person name="Carninci P."/>
            <person name="Konno H."/>
            <person name="Akiyama J."/>
            <person name="Nishi K."/>
            <person name="Kitsunai T."/>
            <person name="Tashiro H."/>
            <person name="Itoh M."/>
            <person name="Sumi N."/>
            <person name="Ishii Y."/>
            <person name="Nakamura S."/>
            <person name="Hazama M."/>
            <person name="Nishine T."/>
            <person name="Harada A."/>
            <person name="Yamamoto R."/>
            <person name="Matsumoto H."/>
            <person name="Sakaguchi S."/>
            <person name="Ikegami T."/>
            <person name="Kashiwagi K."/>
            <person name="Fujiwake S."/>
            <person name="Inoue K."/>
            <person name="Togawa Y."/>
            <person name="Izawa M."/>
            <person name="Ohara E."/>
            <person name="Watahiki M."/>
            <person name="Yoneda Y."/>
            <person name="Ishikawa T."/>
            <person name="Ozawa K."/>
            <person name="Tanaka T."/>
            <person name="Matsuura S."/>
            <person name="Kawai J."/>
            <person name="Okazaki Y."/>
            <person name="Muramatsu M."/>
            <person name="Inoue Y."/>
            <person name="Kira A."/>
            <person name="Hayashizaki Y."/>
        </authorList>
    </citation>
    <scope>NUCLEOTIDE SEQUENCE</scope>
    <source>
        <strain evidence="2">C57BL/6J</strain>
        <tissue evidence="2">Hypothalamus</tissue>
    </source>
</reference>
<feature type="compositionally biased region" description="Polar residues" evidence="1">
    <location>
        <begin position="77"/>
        <end position="95"/>
    </location>
</feature>
<feature type="compositionally biased region" description="Polar residues" evidence="1">
    <location>
        <begin position="25"/>
        <end position="35"/>
    </location>
</feature>
<feature type="region of interest" description="Disordered" evidence="1">
    <location>
        <begin position="1"/>
        <end position="35"/>
    </location>
</feature>
<reference evidence="2" key="4">
    <citation type="journal article" date="2001" name="Nature">
        <title>Functional annotation of a full-length mouse cDNA collection.</title>
        <authorList>
            <consortium name="The RIKEN Genome Exploration Research Group Phase II Team and the FANTOM Consortium"/>
        </authorList>
    </citation>
    <scope>NUCLEOTIDE SEQUENCE</scope>
    <source>
        <strain evidence="2">C57BL/6J</strain>
        <tissue evidence="2">Hypothalamus</tissue>
    </source>
</reference>
<reference evidence="2" key="2">
    <citation type="journal article" date="2000" name="Genome Res.">
        <title>Normalization and subtraction of cap-trapper-selected cDNAs to prepare full-length cDNA libraries for rapid discovery of new genes.</title>
        <authorList>
            <person name="Carninci P."/>
            <person name="Shibata Y."/>
            <person name="Hayatsu N."/>
            <person name="Sugahara Y."/>
            <person name="Shibata K."/>
            <person name="Itoh M."/>
            <person name="Konno H."/>
            <person name="Okazaki Y."/>
            <person name="Muramatsu M."/>
            <person name="Hayashizaki Y."/>
        </authorList>
    </citation>
    <scope>NUCLEOTIDE SEQUENCE</scope>
    <source>
        <strain evidence="2">C57BL/6J</strain>
        <tissue evidence="2">Hypothalamus</tissue>
    </source>
</reference>
<reference evidence="2" key="7">
    <citation type="journal article" date="2005" name="Science">
        <title>The Transcriptional Landscape of the Mammalian Genome.</title>
        <authorList>
            <consortium name="The FANTOM Consortium"/>
            <consortium name="Riken Genome Exploration Research Group and Genome Science Group (Genome Network Project Core Group)"/>
        </authorList>
    </citation>
    <scope>NUCLEOTIDE SEQUENCE</scope>
    <source>
        <strain evidence="2">C57BL/6J</strain>
        <tissue evidence="2">Hypothalamus</tissue>
    </source>
</reference>
<reference evidence="2" key="5">
    <citation type="submission" date="2001-07" db="EMBL/GenBank/DDBJ databases">
        <authorList>
            <person name="Adachi J."/>
            <person name="Aizawa K."/>
            <person name="Akimura T."/>
            <person name="Arakawa T."/>
            <person name="Bono H."/>
            <person name="Carninci P."/>
            <person name="Fukuda S."/>
            <person name="Furuno M."/>
            <person name="Hanagaki T."/>
            <person name="Hara A."/>
            <person name="Hashizume W."/>
            <person name="Hayashida K."/>
            <person name="Hayatsu N."/>
            <person name="Hiramoto K."/>
            <person name="Hiraoka T."/>
            <person name="Hirozane T."/>
            <person name="Hori F."/>
            <person name="Imotani K."/>
            <person name="Ishii Y."/>
            <person name="Itoh M."/>
            <person name="Kagawa I."/>
            <person name="Kasukawa T."/>
            <person name="Katoh H."/>
            <person name="Kawai J."/>
            <person name="Kojima Y."/>
            <person name="Kondo S."/>
            <person name="Konno H."/>
            <person name="Kouda M."/>
            <person name="Koya S."/>
            <person name="Kurihara C."/>
            <person name="Matsuyama T."/>
            <person name="Miyazaki A."/>
            <person name="Murata M."/>
            <person name="Nakamura M."/>
            <person name="Nishi K."/>
            <person name="Nomura K."/>
            <person name="Numazaki R."/>
            <person name="Ohno M."/>
            <person name="Ohsato N."/>
            <person name="Okazaki Y."/>
            <person name="Saito R."/>
            <person name="Saitoh H."/>
            <person name="Sakai C."/>
            <person name="Sakai K."/>
            <person name="Sakazume N."/>
            <person name="Sano H."/>
            <person name="Sasaki D."/>
            <person name="Shibata K."/>
            <person name="Shinagawa A."/>
            <person name="Shiraki T."/>
            <person name="Sogabe Y."/>
            <person name="Tagami M."/>
            <person name="Tagawa A."/>
            <person name="Takahashi F."/>
            <person name="Takaku-Akahira S."/>
            <person name="Takeda Y."/>
            <person name="Tanaka T."/>
            <person name="Tomaru A."/>
            <person name="Toya T."/>
            <person name="Yasunishi A."/>
            <person name="Muramatsu M."/>
            <person name="Hayashizaki Y."/>
        </authorList>
    </citation>
    <scope>NUCLEOTIDE SEQUENCE</scope>
    <source>
        <strain evidence="2">C57BL/6J</strain>
        <tissue evidence="2">Hypothalamus</tissue>
    </source>
</reference>
<evidence type="ECO:0000256" key="1">
    <source>
        <dbReference type="SAM" id="MobiDB-lite"/>
    </source>
</evidence>
<evidence type="ECO:0000313" key="3">
    <source>
        <dbReference type="MGI" id="MGI:2138735"/>
    </source>
</evidence>
<proteinExistence type="evidence at transcript level"/>
<reference evidence="2" key="8">
    <citation type="journal article" date="2005" name="Science">
        <title>Antisense Transcription in the Mammalian Transcriptome.</title>
        <authorList>
            <consortium name="RIKEN Genome Exploration Research Group and Genome Science Group (Genome Network Project Core Group) and the FANTOM Consortium"/>
        </authorList>
    </citation>
    <scope>NUCLEOTIDE SEQUENCE</scope>
    <source>
        <strain evidence="2">C57BL/6J</strain>
        <tissue evidence="2">Hypothalamus</tissue>
    </source>
</reference>
<reference evidence="2" key="6">
    <citation type="journal article" date="2002" name="Nature">
        <title>Analysis of the mouse transcriptome based on functional annotation of 60,770 full-length cDNAs.</title>
        <authorList>
            <consortium name="The FANTOM Consortium and the RIKEN Genome Exploration Research Group Phase I and II Team"/>
        </authorList>
    </citation>
    <scope>NUCLEOTIDE SEQUENCE</scope>
    <source>
        <strain evidence="2">C57BL/6J</strain>
        <tissue evidence="2">Hypothalamus</tissue>
    </source>
</reference>
<dbReference type="AlphaFoldDB" id="Q8CAF6"/>
<dbReference type="EMBL" id="AK038867">
    <property type="protein sequence ID" value="BAC30155.1"/>
    <property type="molecule type" value="mRNA"/>
</dbReference>
<evidence type="ECO:0000313" key="2">
    <source>
        <dbReference type="EMBL" id="BAC30155.1"/>
    </source>
</evidence>
<feature type="compositionally biased region" description="Polar residues" evidence="1">
    <location>
        <begin position="1"/>
        <end position="18"/>
    </location>
</feature>